<dbReference type="Proteomes" id="UP000324800">
    <property type="component" value="Unassembled WGS sequence"/>
</dbReference>
<accession>A0A5J4VD87</accession>
<proteinExistence type="predicted"/>
<comment type="caution">
    <text evidence="1">The sequence shown here is derived from an EMBL/GenBank/DDBJ whole genome shotgun (WGS) entry which is preliminary data.</text>
</comment>
<name>A0A5J4VD87_9EUKA</name>
<dbReference type="EMBL" id="SNRW01007957">
    <property type="protein sequence ID" value="KAA6380344.1"/>
    <property type="molecule type" value="Genomic_DNA"/>
</dbReference>
<evidence type="ECO:0000313" key="2">
    <source>
        <dbReference type="Proteomes" id="UP000324800"/>
    </source>
</evidence>
<sequence>MTIFEPLTANITVAFEAHESLHIDWHAIWYAINEAGIKYMTQTEISTSLTEQIHIVVTIAPQFVNQSLAF</sequence>
<organism evidence="1 2">
    <name type="scientific">Streblomastix strix</name>
    <dbReference type="NCBI Taxonomy" id="222440"/>
    <lineage>
        <taxon>Eukaryota</taxon>
        <taxon>Metamonada</taxon>
        <taxon>Preaxostyla</taxon>
        <taxon>Oxymonadida</taxon>
        <taxon>Streblomastigidae</taxon>
        <taxon>Streblomastix</taxon>
    </lineage>
</organism>
<reference evidence="1 2" key="1">
    <citation type="submission" date="2019-03" db="EMBL/GenBank/DDBJ databases">
        <title>Single cell metagenomics reveals metabolic interactions within the superorganism composed of flagellate Streblomastix strix and complex community of Bacteroidetes bacteria on its surface.</title>
        <authorList>
            <person name="Treitli S.C."/>
            <person name="Kolisko M."/>
            <person name="Husnik F."/>
            <person name="Keeling P."/>
            <person name="Hampl V."/>
        </authorList>
    </citation>
    <scope>NUCLEOTIDE SEQUENCE [LARGE SCALE GENOMIC DNA]</scope>
    <source>
        <strain evidence="1">ST1C</strain>
    </source>
</reference>
<protein>
    <submittedName>
        <fullName evidence="1">Uncharacterized protein</fullName>
    </submittedName>
</protein>
<dbReference type="AlphaFoldDB" id="A0A5J4VD87"/>
<gene>
    <name evidence="1" type="ORF">EZS28_024129</name>
</gene>
<evidence type="ECO:0000313" key="1">
    <source>
        <dbReference type="EMBL" id="KAA6380344.1"/>
    </source>
</evidence>